<dbReference type="PANTHER" id="PTHR30065:SF1">
    <property type="entry name" value="SURFACE PRESENTATION OF ANTIGENS PROTEIN SPAR"/>
    <property type="match status" value="1"/>
</dbReference>
<dbReference type="NCBIfam" id="TIGR01400">
    <property type="entry name" value="fliR"/>
    <property type="match status" value="1"/>
</dbReference>
<evidence type="ECO:0000256" key="9">
    <source>
        <dbReference type="NCBIfam" id="TIGR01400"/>
    </source>
</evidence>
<keyword evidence="11" id="KW-0969">Cilium</keyword>
<feature type="transmembrane region" description="Helical" evidence="10">
    <location>
        <begin position="42"/>
        <end position="60"/>
    </location>
</feature>
<keyword evidence="5 10" id="KW-0812">Transmembrane</keyword>
<feature type="transmembrane region" description="Helical" evidence="10">
    <location>
        <begin position="124"/>
        <end position="147"/>
    </location>
</feature>
<dbReference type="GO" id="GO:0009425">
    <property type="term" value="C:bacterial-type flagellum basal body"/>
    <property type="evidence" value="ECO:0007669"/>
    <property type="project" value="UniProtKB-SubCell"/>
</dbReference>
<evidence type="ECO:0000256" key="2">
    <source>
        <dbReference type="ARBA" id="ARBA00009772"/>
    </source>
</evidence>
<feature type="transmembrane region" description="Helical" evidence="10">
    <location>
        <begin position="187"/>
        <end position="208"/>
    </location>
</feature>
<keyword evidence="8 10" id="KW-0975">Bacterial flagellum</keyword>
<dbReference type="InterPro" id="IPR002010">
    <property type="entry name" value="T3SS_IM_R"/>
</dbReference>
<dbReference type="GO" id="GO:0006605">
    <property type="term" value="P:protein targeting"/>
    <property type="evidence" value="ECO:0007669"/>
    <property type="project" value="UniProtKB-UniRule"/>
</dbReference>
<name>A0A1J5E515_9BACT</name>
<dbReference type="Pfam" id="PF01311">
    <property type="entry name" value="Bac_export_1"/>
    <property type="match status" value="1"/>
</dbReference>
<keyword evidence="11" id="KW-0282">Flagellum</keyword>
<evidence type="ECO:0000256" key="3">
    <source>
        <dbReference type="ARBA" id="ARBA00021717"/>
    </source>
</evidence>
<accession>A0A1J5E515</accession>
<evidence type="ECO:0000256" key="4">
    <source>
        <dbReference type="ARBA" id="ARBA00022475"/>
    </source>
</evidence>
<dbReference type="STRING" id="1817895.AUJ95_06810"/>
<dbReference type="GO" id="GO:0044780">
    <property type="term" value="P:bacterial-type flagellum assembly"/>
    <property type="evidence" value="ECO:0007669"/>
    <property type="project" value="UniProtKB-UniRule"/>
</dbReference>
<protein>
    <recommendedName>
        <fullName evidence="3 9">Flagellar biosynthetic protein FliR</fullName>
    </recommendedName>
</protein>
<comment type="similarity">
    <text evidence="2 10">Belongs to the FliR/MopE/SpaR family.</text>
</comment>
<sequence>MEHYELFATQFQKFLLVFARISGIFVISPFFGSLIIPQRVKAGLALFIALLIFPVVNHLLPPLSGKLCEYYFLVISQVLIGIIIGFLCTIVVSAFQISGELYSVQMGFGFANTVDPLSQVEQPIIGQFIGLFALLIFLIIGGHHLMITAVFKSFETVPIFSLTASNLICDKVVMVFCGMFLTALKMALPIMGVLFLVTLSMGLLAKVAPMMNIMALGWAMTIVIGIITLLLITPLLGQVAQNVFTHVFSDIDELMYYIGRKAE</sequence>
<comment type="function">
    <text evidence="1 10">Role in flagellar biosynthesis.</text>
</comment>
<organism evidence="11 12">
    <name type="scientific">Candidatus Desantisbacteria bacterium CG2_30_40_21</name>
    <dbReference type="NCBI Taxonomy" id="1817895"/>
    <lineage>
        <taxon>Bacteria</taxon>
        <taxon>Candidatus Desantisiibacteriota</taxon>
    </lineage>
</organism>
<evidence type="ECO:0000256" key="6">
    <source>
        <dbReference type="ARBA" id="ARBA00022989"/>
    </source>
</evidence>
<evidence type="ECO:0000313" key="11">
    <source>
        <dbReference type="EMBL" id="OIP38430.1"/>
    </source>
</evidence>
<comment type="subcellular location">
    <subcellularLocation>
        <location evidence="10">Cell membrane</location>
        <topology evidence="10">Multi-pass membrane protein</topology>
    </subcellularLocation>
    <subcellularLocation>
        <location evidence="10">Bacterial flagellum basal body</location>
    </subcellularLocation>
</comment>
<dbReference type="GO" id="GO:0005886">
    <property type="term" value="C:plasma membrane"/>
    <property type="evidence" value="ECO:0007669"/>
    <property type="project" value="UniProtKB-SubCell"/>
</dbReference>
<comment type="caution">
    <text evidence="11">The sequence shown here is derived from an EMBL/GenBank/DDBJ whole genome shotgun (WGS) entry which is preliminary data.</text>
</comment>
<dbReference type="Proteomes" id="UP000183085">
    <property type="component" value="Unassembled WGS sequence"/>
</dbReference>
<evidence type="ECO:0000256" key="10">
    <source>
        <dbReference type="RuleBase" id="RU362071"/>
    </source>
</evidence>
<dbReference type="PANTHER" id="PTHR30065">
    <property type="entry name" value="FLAGELLAR BIOSYNTHETIC PROTEIN FLIR"/>
    <property type="match status" value="1"/>
</dbReference>
<dbReference type="PRINTS" id="PR00953">
    <property type="entry name" value="TYPE3IMRPROT"/>
</dbReference>
<keyword evidence="4 10" id="KW-1003">Cell membrane</keyword>
<keyword evidence="11" id="KW-0966">Cell projection</keyword>
<feature type="transmembrane region" description="Helical" evidence="10">
    <location>
        <begin position="72"/>
        <end position="97"/>
    </location>
</feature>
<dbReference type="EMBL" id="MNYI01000178">
    <property type="protein sequence ID" value="OIP38430.1"/>
    <property type="molecule type" value="Genomic_DNA"/>
</dbReference>
<dbReference type="AlphaFoldDB" id="A0A1J5E515"/>
<feature type="transmembrane region" description="Helical" evidence="10">
    <location>
        <begin position="215"/>
        <end position="236"/>
    </location>
</feature>
<reference evidence="11 12" key="1">
    <citation type="journal article" date="2016" name="Environ. Microbiol.">
        <title>Genomic resolution of a cold subsurface aquifer community provides metabolic insights for novel microbes adapted to high CO concentrations.</title>
        <authorList>
            <person name="Probst A.J."/>
            <person name="Castelle C.J."/>
            <person name="Singh A."/>
            <person name="Brown C.T."/>
            <person name="Anantharaman K."/>
            <person name="Sharon I."/>
            <person name="Hug L.A."/>
            <person name="Burstein D."/>
            <person name="Emerson J.B."/>
            <person name="Thomas B.C."/>
            <person name="Banfield J.F."/>
        </authorList>
    </citation>
    <scope>NUCLEOTIDE SEQUENCE [LARGE SCALE GENOMIC DNA]</scope>
    <source>
        <strain evidence="11">CG2_30_40_21</strain>
    </source>
</reference>
<evidence type="ECO:0000256" key="5">
    <source>
        <dbReference type="ARBA" id="ARBA00022692"/>
    </source>
</evidence>
<evidence type="ECO:0000256" key="7">
    <source>
        <dbReference type="ARBA" id="ARBA00023136"/>
    </source>
</evidence>
<evidence type="ECO:0000256" key="1">
    <source>
        <dbReference type="ARBA" id="ARBA00002578"/>
    </source>
</evidence>
<evidence type="ECO:0000256" key="8">
    <source>
        <dbReference type="ARBA" id="ARBA00023143"/>
    </source>
</evidence>
<dbReference type="InterPro" id="IPR006303">
    <property type="entry name" value="FliR"/>
</dbReference>
<feature type="transmembrane region" description="Helical" evidence="10">
    <location>
        <begin position="14"/>
        <end position="36"/>
    </location>
</feature>
<proteinExistence type="inferred from homology"/>
<evidence type="ECO:0000313" key="12">
    <source>
        <dbReference type="Proteomes" id="UP000183085"/>
    </source>
</evidence>
<keyword evidence="7 10" id="KW-0472">Membrane</keyword>
<gene>
    <name evidence="11" type="ORF">AUJ95_06810</name>
</gene>
<keyword evidence="6 10" id="KW-1133">Transmembrane helix</keyword>